<organism evidence="3 4">
    <name type="scientific">Reyranella humidisoli</name>
    <dbReference type="NCBI Taxonomy" id="2849149"/>
    <lineage>
        <taxon>Bacteria</taxon>
        <taxon>Pseudomonadati</taxon>
        <taxon>Pseudomonadota</taxon>
        <taxon>Alphaproteobacteria</taxon>
        <taxon>Hyphomicrobiales</taxon>
        <taxon>Reyranellaceae</taxon>
        <taxon>Reyranella</taxon>
    </lineage>
</organism>
<dbReference type="InterPro" id="IPR005064">
    <property type="entry name" value="BUG"/>
</dbReference>
<gene>
    <name evidence="3" type="ORF">KQ910_20570</name>
</gene>
<dbReference type="CDD" id="cd07012">
    <property type="entry name" value="PBP2_Bug_TTT"/>
    <property type="match status" value="1"/>
</dbReference>
<evidence type="ECO:0000256" key="2">
    <source>
        <dbReference type="SAM" id="SignalP"/>
    </source>
</evidence>
<sequence length="322" mass="34161">MSKKSVAALAGALILFAGSAFAQSAWPNKPIKLVAPYPPGGQTDVASRYFAEKLSGVLGQQVIVENKAGAQGMVGAEIVKNAPPDGYTFVYVNSSMMCINPYVYKKMPYDGFKDFVPVTQHGLAPLAMSVPPSLGLKTVKDFVDWAKERKGKVNFASFGTGSSSHIWGEMLNQAEKLDMTHVPYKGAAPAVQDVVAGHIPMTIQDLAASGGAINGGKLTPLAVTSAQRWPRLPNVPTFEEAGYKINLTGWNGIMAPAGTPKEIVERLSAEIRKLVQTPEGKEKLLDMGLIATGTTPAEMGEIMKTGCAAWGDAVKRAGVQPE</sequence>
<comment type="caution">
    <text evidence="3">The sequence shown here is derived from an EMBL/GenBank/DDBJ whole genome shotgun (WGS) entry which is preliminary data.</text>
</comment>
<dbReference type="PANTHER" id="PTHR42928:SF5">
    <property type="entry name" value="BLR1237 PROTEIN"/>
    <property type="match status" value="1"/>
</dbReference>
<proteinExistence type="inferred from homology"/>
<accession>A0ABS6INK0</accession>
<name>A0ABS6INK0_9HYPH</name>
<dbReference type="Pfam" id="PF03401">
    <property type="entry name" value="TctC"/>
    <property type="match status" value="1"/>
</dbReference>
<evidence type="ECO:0000256" key="1">
    <source>
        <dbReference type="ARBA" id="ARBA00006987"/>
    </source>
</evidence>
<evidence type="ECO:0000313" key="3">
    <source>
        <dbReference type="EMBL" id="MBU8876179.1"/>
    </source>
</evidence>
<dbReference type="RefSeq" id="WP_216964764.1">
    <property type="nucleotide sequence ID" value="NZ_JAHOPB010000002.1"/>
</dbReference>
<feature type="signal peptide" evidence="2">
    <location>
        <begin position="1"/>
        <end position="22"/>
    </location>
</feature>
<protein>
    <submittedName>
        <fullName evidence="3">Tripartite tricarboxylate transporter substrate binding protein</fullName>
    </submittedName>
</protein>
<comment type="similarity">
    <text evidence="1">Belongs to the UPF0065 (bug) family.</text>
</comment>
<dbReference type="PANTHER" id="PTHR42928">
    <property type="entry name" value="TRICARBOXYLATE-BINDING PROTEIN"/>
    <property type="match status" value="1"/>
</dbReference>
<reference evidence="3 4" key="1">
    <citation type="submission" date="2021-06" db="EMBL/GenBank/DDBJ databases">
        <authorList>
            <person name="Lee D.H."/>
        </authorList>
    </citation>
    <scope>NUCLEOTIDE SEQUENCE [LARGE SCALE GENOMIC DNA]</scope>
    <source>
        <strain evidence="3 4">MMS21-HV4-11</strain>
    </source>
</reference>
<dbReference type="PIRSF" id="PIRSF017082">
    <property type="entry name" value="YflP"/>
    <property type="match status" value="1"/>
</dbReference>
<evidence type="ECO:0000313" key="4">
    <source>
        <dbReference type="Proteomes" id="UP000727907"/>
    </source>
</evidence>
<keyword evidence="4" id="KW-1185">Reference proteome</keyword>
<dbReference type="EMBL" id="JAHOPB010000002">
    <property type="protein sequence ID" value="MBU8876179.1"/>
    <property type="molecule type" value="Genomic_DNA"/>
</dbReference>
<feature type="chain" id="PRO_5045796500" evidence="2">
    <location>
        <begin position="23"/>
        <end position="322"/>
    </location>
</feature>
<keyword evidence="2" id="KW-0732">Signal</keyword>
<dbReference type="Proteomes" id="UP000727907">
    <property type="component" value="Unassembled WGS sequence"/>
</dbReference>